<dbReference type="PIRSF" id="PIRSF029171">
    <property type="entry name" value="Esterase_LipA"/>
    <property type="match status" value="1"/>
</dbReference>
<dbReference type="Gene3D" id="1.10.260.160">
    <property type="match status" value="1"/>
</dbReference>
<reference evidence="2" key="1">
    <citation type="submission" date="2018-02" db="EMBL/GenBank/DDBJ databases">
        <title>Genome sequencing of Solimonas sp. HR-BB.</title>
        <authorList>
            <person name="Lee Y."/>
            <person name="Jeon C.O."/>
        </authorList>
    </citation>
    <scope>NUCLEOTIDE SEQUENCE [LARGE SCALE GENOMIC DNA]</scope>
    <source>
        <strain evidence="2">HR-U</strain>
    </source>
</reference>
<evidence type="ECO:0000313" key="2">
    <source>
        <dbReference type="Proteomes" id="UP000239590"/>
    </source>
</evidence>
<keyword evidence="2" id="KW-1185">Reference proteome</keyword>
<name>A0A2S7IJY5_9BACT</name>
<protein>
    <recommendedName>
        <fullName evidence="3">Alpha/beta hydrolase</fullName>
    </recommendedName>
</protein>
<evidence type="ECO:0008006" key="3">
    <source>
        <dbReference type="Google" id="ProtNLM"/>
    </source>
</evidence>
<organism evidence="1 2">
    <name type="scientific">Siphonobacter curvatus</name>
    <dbReference type="NCBI Taxonomy" id="2094562"/>
    <lineage>
        <taxon>Bacteria</taxon>
        <taxon>Pseudomonadati</taxon>
        <taxon>Bacteroidota</taxon>
        <taxon>Cytophagia</taxon>
        <taxon>Cytophagales</taxon>
        <taxon>Cytophagaceae</taxon>
        <taxon>Siphonobacter</taxon>
    </lineage>
</organism>
<dbReference type="Proteomes" id="UP000239590">
    <property type="component" value="Unassembled WGS sequence"/>
</dbReference>
<proteinExistence type="predicted"/>
<dbReference type="PROSITE" id="PS51257">
    <property type="entry name" value="PROKAR_LIPOPROTEIN"/>
    <property type="match status" value="1"/>
</dbReference>
<dbReference type="Pfam" id="PF03583">
    <property type="entry name" value="LIP"/>
    <property type="match status" value="1"/>
</dbReference>
<comment type="caution">
    <text evidence="1">The sequence shown here is derived from an EMBL/GenBank/DDBJ whole genome shotgun (WGS) entry which is preliminary data.</text>
</comment>
<dbReference type="RefSeq" id="WP_104714485.1">
    <property type="nucleotide sequence ID" value="NZ_PTRA01000002.1"/>
</dbReference>
<sequence>MLTTFTRGYNQARFQTLPVLLILLILTVTSCIKDHNPEPDFKYLVKAESIAQVPVNEVKQRASVLAPIVQYGVTAYRVTYQTPGVDQKPLLASGLILVPTGYTGELRVLSFQHGTITTQQEAPSQYQPVGNMEAYGAGTLAASLGQGYMVVMADYLGFGESKALPHPYQHKASLASATLDMLRAAREFATSQGIKLQKGVRLGGYSEGGYATLALHQVLEASNEFTVLASYPAAGAYDMAATADWVVSQDKDLPVFASAYYMWVLLTYNQLYGINAPLTDFLTPGNAVKVGAAIAAGNPLAADVDLNPTKLFSPSFIAGIKNKTNQPLLQALQANNVYDWKPQAPVLFMHSAGDDIVPALNTQIALQAMQAKGATVGFLPLGTATTTHREGAQLYLAAMIQLLTTP</sequence>
<dbReference type="EMBL" id="PTRA01000002">
    <property type="protein sequence ID" value="PQA56911.1"/>
    <property type="molecule type" value="Genomic_DNA"/>
</dbReference>
<dbReference type="AlphaFoldDB" id="A0A2S7IJY5"/>
<dbReference type="GO" id="GO:0016042">
    <property type="term" value="P:lipid catabolic process"/>
    <property type="evidence" value="ECO:0007669"/>
    <property type="project" value="InterPro"/>
</dbReference>
<gene>
    <name evidence="1" type="ORF">C5O19_16375</name>
</gene>
<evidence type="ECO:0000313" key="1">
    <source>
        <dbReference type="EMBL" id="PQA56911.1"/>
    </source>
</evidence>
<dbReference type="InterPro" id="IPR029058">
    <property type="entry name" value="AB_hydrolase_fold"/>
</dbReference>
<dbReference type="PANTHER" id="PTHR34853:SF1">
    <property type="entry name" value="LIPASE 5"/>
    <property type="match status" value="1"/>
</dbReference>
<dbReference type="Gene3D" id="3.40.50.1820">
    <property type="entry name" value="alpha/beta hydrolase"/>
    <property type="match status" value="1"/>
</dbReference>
<accession>A0A2S7IJY5</accession>
<dbReference type="GO" id="GO:0004806">
    <property type="term" value="F:triacylglycerol lipase activity"/>
    <property type="evidence" value="ECO:0007669"/>
    <property type="project" value="InterPro"/>
</dbReference>
<dbReference type="PANTHER" id="PTHR34853">
    <property type="match status" value="1"/>
</dbReference>
<dbReference type="InterPro" id="IPR005152">
    <property type="entry name" value="Lipase_secreted"/>
</dbReference>
<dbReference type="SUPFAM" id="SSF53474">
    <property type="entry name" value="alpha/beta-Hydrolases"/>
    <property type="match status" value="1"/>
</dbReference>
<dbReference type="OrthoDB" id="9798122at2"/>